<evidence type="ECO:0000313" key="1">
    <source>
        <dbReference type="EMBL" id="KKL93678.1"/>
    </source>
</evidence>
<gene>
    <name evidence="1" type="ORF">LCGC14_1872290</name>
</gene>
<organism evidence="1">
    <name type="scientific">marine sediment metagenome</name>
    <dbReference type="NCBI Taxonomy" id="412755"/>
    <lineage>
        <taxon>unclassified sequences</taxon>
        <taxon>metagenomes</taxon>
        <taxon>ecological metagenomes</taxon>
    </lineage>
</organism>
<comment type="caution">
    <text evidence="1">The sequence shown here is derived from an EMBL/GenBank/DDBJ whole genome shotgun (WGS) entry which is preliminary data.</text>
</comment>
<sequence>MSNKFLTLISIVILFVGLMGCSASAFDPPSYDPWYYQSNNQGLAFMVPDKAQHYWGSYGLNTIGQKYLGNTVGSLTAITLGYLWEVKDSKTSLGTANGGIVGFSYKDLIADYIGVTSSLINKNNRVKMWLDYSTADEEIMLHFSLSI</sequence>
<accession>A0A0F9G4Q9</accession>
<name>A0A0F9G4Q9_9ZZZZ</name>
<protein>
    <submittedName>
        <fullName evidence="1">Uncharacterized protein</fullName>
    </submittedName>
</protein>
<proteinExistence type="predicted"/>
<reference evidence="1" key="1">
    <citation type="journal article" date="2015" name="Nature">
        <title>Complex archaea that bridge the gap between prokaryotes and eukaryotes.</title>
        <authorList>
            <person name="Spang A."/>
            <person name="Saw J.H."/>
            <person name="Jorgensen S.L."/>
            <person name="Zaremba-Niedzwiedzka K."/>
            <person name="Martijn J."/>
            <person name="Lind A.E."/>
            <person name="van Eijk R."/>
            <person name="Schleper C."/>
            <person name="Guy L."/>
            <person name="Ettema T.J."/>
        </authorList>
    </citation>
    <scope>NUCLEOTIDE SEQUENCE</scope>
</reference>
<dbReference type="AlphaFoldDB" id="A0A0F9G4Q9"/>
<dbReference type="EMBL" id="LAZR01019123">
    <property type="protein sequence ID" value="KKL93678.1"/>
    <property type="molecule type" value="Genomic_DNA"/>
</dbReference>
<dbReference type="PROSITE" id="PS51257">
    <property type="entry name" value="PROKAR_LIPOPROTEIN"/>
    <property type="match status" value="1"/>
</dbReference>